<evidence type="ECO:0000313" key="2">
    <source>
        <dbReference type="Proteomes" id="UP001221757"/>
    </source>
</evidence>
<gene>
    <name evidence="1" type="ORF">B0H17DRAFT_1182984</name>
</gene>
<proteinExistence type="predicted"/>
<name>A0AAD7G7N5_MYCRO</name>
<dbReference type="EMBL" id="JARKIE010000152">
    <property type="protein sequence ID" value="KAJ7675127.1"/>
    <property type="molecule type" value="Genomic_DNA"/>
</dbReference>
<dbReference type="Proteomes" id="UP001221757">
    <property type="component" value="Unassembled WGS sequence"/>
</dbReference>
<accession>A0AAD7G7N5</accession>
<keyword evidence="2" id="KW-1185">Reference proteome</keyword>
<reference evidence="1" key="1">
    <citation type="submission" date="2023-03" db="EMBL/GenBank/DDBJ databases">
        <title>Massive genome expansion in bonnet fungi (Mycena s.s.) driven by repeated elements and novel gene families across ecological guilds.</title>
        <authorList>
            <consortium name="Lawrence Berkeley National Laboratory"/>
            <person name="Harder C.B."/>
            <person name="Miyauchi S."/>
            <person name="Viragh M."/>
            <person name="Kuo A."/>
            <person name="Thoen E."/>
            <person name="Andreopoulos B."/>
            <person name="Lu D."/>
            <person name="Skrede I."/>
            <person name="Drula E."/>
            <person name="Henrissat B."/>
            <person name="Morin E."/>
            <person name="Kohler A."/>
            <person name="Barry K."/>
            <person name="LaButti K."/>
            <person name="Morin E."/>
            <person name="Salamov A."/>
            <person name="Lipzen A."/>
            <person name="Mereny Z."/>
            <person name="Hegedus B."/>
            <person name="Baldrian P."/>
            <person name="Stursova M."/>
            <person name="Weitz H."/>
            <person name="Taylor A."/>
            <person name="Grigoriev I.V."/>
            <person name="Nagy L.G."/>
            <person name="Martin F."/>
            <person name="Kauserud H."/>
        </authorList>
    </citation>
    <scope>NUCLEOTIDE SEQUENCE</scope>
    <source>
        <strain evidence="1">CBHHK067</strain>
    </source>
</reference>
<dbReference type="AlphaFoldDB" id="A0AAD7G7N5"/>
<sequence>MRSPPRRKAISEWLPNEIMNEIFQVASRADQAALCRISRLFHALCLAVLYRVVHLQTDASLVAFCSAILSNSALPELVRSFTVIAESETWRISIEGWQLLKNSLKTLIRLEHLSFDAADTPGLFRCTFPHLVSCILGIGHWTSTERENSAASFLLRHPALKSLDLLYPLDVRPTATARIPLLHLQRLRCPFRIVPGIEARCLEFARLDWEFGEEANDLEAIIVALKSMTHRDVPFICANDDCDDYFPEILASISRNIPYTKTLQMSMILLPQEHARSEIISHFTNYLPRFTSLLFLSLDVSFDCFGTNDAEDQISVQGLGDVCSTLVGCCLSGNAWRKVSGTWEKYPLEEFMALAGID</sequence>
<organism evidence="1 2">
    <name type="scientific">Mycena rosella</name>
    <name type="common">Pink bonnet</name>
    <name type="synonym">Agaricus rosellus</name>
    <dbReference type="NCBI Taxonomy" id="1033263"/>
    <lineage>
        <taxon>Eukaryota</taxon>
        <taxon>Fungi</taxon>
        <taxon>Dikarya</taxon>
        <taxon>Basidiomycota</taxon>
        <taxon>Agaricomycotina</taxon>
        <taxon>Agaricomycetes</taxon>
        <taxon>Agaricomycetidae</taxon>
        <taxon>Agaricales</taxon>
        <taxon>Marasmiineae</taxon>
        <taxon>Mycenaceae</taxon>
        <taxon>Mycena</taxon>
    </lineage>
</organism>
<evidence type="ECO:0008006" key="3">
    <source>
        <dbReference type="Google" id="ProtNLM"/>
    </source>
</evidence>
<protein>
    <recommendedName>
        <fullName evidence="3">F-box domain-containing protein</fullName>
    </recommendedName>
</protein>
<comment type="caution">
    <text evidence="1">The sequence shown here is derived from an EMBL/GenBank/DDBJ whole genome shotgun (WGS) entry which is preliminary data.</text>
</comment>
<evidence type="ECO:0000313" key="1">
    <source>
        <dbReference type="EMBL" id="KAJ7675127.1"/>
    </source>
</evidence>